<evidence type="ECO:0000256" key="4">
    <source>
        <dbReference type="ARBA" id="ARBA00023172"/>
    </source>
</evidence>
<feature type="non-terminal residue" evidence="7">
    <location>
        <position position="1"/>
    </location>
</feature>
<gene>
    <name evidence="7" type="ORF">ACJ41P_33840</name>
</gene>
<dbReference type="Pfam" id="PF01609">
    <property type="entry name" value="DDE_Tnp_1"/>
    <property type="match status" value="1"/>
</dbReference>
<evidence type="ECO:0000313" key="8">
    <source>
        <dbReference type="Proteomes" id="UP001628281"/>
    </source>
</evidence>
<evidence type="ECO:0000313" key="7">
    <source>
        <dbReference type="EMBL" id="MFL7906129.1"/>
    </source>
</evidence>
<keyword evidence="2" id="KW-0815">Transposition</keyword>
<evidence type="ECO:0000256" key="5">
    <source>
        <dbReference type="SAM" id="MobiDB-lite"/>
    </source>
</evidence>
<dbReference type="NCBIfam" id="NF033581">
    <property type="entry name" value="transpos_IS5_4"/>
    <property type="match status" value="1"/>
</dbReference>
<keyword evidence="8" id="KW-1185">Reference proteome</keyword>
<feature type="domain" description="Transposase IS4-like" evidence="6">
    <location>
        <begin position="122"/>
        <end position="262"/>
    </location>
</feature>
<dbReference type="EMBL" id="JBJLSN010000159">
    <property type="protein sequence ID" value="MFL7906129.1"/>
    <property type="molecule type" value="Genomic_DNA"/>
</dbReference>
<reference evidence="7 8" key="1">
    <citation type="submission" date="2024-11" db="EMBL/GenBank/DDBJ databases">
        <title>Draft genome sequences of two bacteria associated to sugarcane roots in Colombia.</title>
        <authorList>
            <person name="Pardo-Diaz S."/>
            <person name="Masmela-Mendoza J."/>
            <person name="Delgadillo-Duran P."/>
            <person name="Bautista E.J."/>
            <person name="Rojas-Tapias D.F."/>
        </authorList>
    </citation>
    <scope>NUCLEOTIDE SEQUENCE [LARGE SCALE GENOMIC DNA]</scope>
    <source>
        <strain evidence="7 8">Ap18</strain>
    </source>
</reference>
<sequence>NLLFRWFVGLSMDAPVWDVTVFTKNRERLLTGDVAAQFLATVLGQPKVKTLLSDEHFSVDGTLIEAWASVKSFRPKDGSGEPPGPGRNGDRDFHGEKRSNETHASTSDPEARLYRKGNGQPAKLAFLGHALMENRNALVVNVRLTAATALAEREAAVSMVEAIPGRHRITVGADKAYDTKDFVANLRGLGAAPHVARNTSNRRSAIDGRTTRHPGYAVSLRIRKRIEEVFGWIKGAGLRKTRHRGTARVGCMFMLTATAYNLIRLPKLLAAA</sequence>
<feature type="compositionally biased region" description="Basic and acidic residues" evidence="5">
    <location>
        <begin position="88"/>
        <end position="101"/>
    </location>
</feature>
<dbReference type="PANTHER" id="PTHR35604">
    <property type="entry name" value="TRANSPOSASE INSH FOR INSERTION SEQUENCE ELEMENT IS5A-RELATED"/>
    <property type="match status" value="1"/>
</dbReference>
<evidence type="ECO:0000256" key="3">
    <source>
        <dbReference type="ARBA" id="ARBA00023125"/>
    </source>
</evidence>
<dbReference type="PANTHER" id="PTHR35604:SF2">
    <property type="entry name" value="TRANSPOSASE INSH FOR INSERTION SEQUENCE ELEMENT IS5A-RELATED"/>
    <property type="match status" value="1"/>
</dbReference>
<organism evidence="7 8">
    <name type="scientific">Azospirillum argentinense</name>
    <dbReference type="NCBI Taxonomy" id="2970906"/>
    <lineage>
        <taxon>Bacteria</taxon>
        <taxon>Pseudomonadati</taxon>
        <taxon>Pseudomonadota</taxon>
        <taxon>Alphaproteobacteria</taxon>
        <taxon>Rhodospirillales</taxon>
        <taxon>Azospirillaceae</taxon>
        <taxon>Azospirillum</taxon>
    </lineage>
</organism>
<keyword evidence="4" id="KW-0233">DNA recombination</keyword>
<dbReference type="InterPro" id="IPR047959">
    <property type="entry name" value="Transpos_IS5"/>
</dbReference>
<dbReference type="RefSeq" id="WP_407826131.1">
    <property type="nucleotide sequence ID" value="NZ_JBJLSN010000159.1"/>
</dbReference>
<dbReference type="Proteomes" id="UP001628281">
    <property type="component" value="Unassembled WGS sequence"/>
</dbReference>
<name>A0ABW8VI64_9PROT</name>
<dbReference type="InterPro" id="IPR002559">
    <property type="entry name" value="Transposase_11"/>
</dbReference>
<accession>A0ABW8VI64</accession>
<evidence type="ECO:0000256" key="1">
    <source>
        <dbReference type="ARBA" id="ARBA00010075"/>
    </source>
</evidence>
<protein>
    <submittedName>
        <fullName evidence="7">IS5 family transposase</fullName>
    </submittedName>
</protein>
<comment type="caution">
    <text evidence="7">The sequence shown here is derived from an EMBL/GenBank/DDBJ whole genome shotgun (WGS) entry which is preliminary data.</text>
</comment>
<feature type="region of interest" description="Disordered" evidence="5">
    <location>
        <begin position="74"/>
        <end position="115"/>
    </location>
</feature>
<keyword evidence="3" id="KW-0238">DNA-binding</keyword>
<comment type="similarity">
    <text evidence="1">Belongs to the transposase 11 family.</text>
</comment>
<evidence type="ECO:0000256" key="2">
    <source>
        <dbReference type="ARBA" id="ARBA00022578"/>
    </source>
</evidence>
<evidence type="ECO:0000259" key="6">
    <source>
        <dbReference type="Pfam" id="PF01609"/>
    </source>
</evidence>
<proteinExistence type="inferred from homology"/>